<dbReference type="PRINTS" id="PR00449">
    <property type="entry name" value="RASTRNSFRMNG"/>
</dbReference>
<evidence type="ECO:0000313" key="4">
    <source>
        <dbReference type="EMBL" id="CAI44500.1"/>
    </source>
</evidence>
<dbReference type="SMART" id="SM00174">
    <property type="entry name" value="RHO"/>
    <property type="match status" value="1"/>
</dbReference>
<organism evidence="4">
    <name type="scientific">Paramecium tetraurelia</name>
    <dbReference type="NCBI Taxonomy" id="5888"/>
    <lineage>
        <taxon>Eukaryota</taxon>
        <taxon>Sar</taxon>
        <taxon>Alveolata</taxon>
        <taxon>Ciliophora</taxon>
        <taxon>Intramacronucleata</taxon>
        <taxon>Oligohymenophorea</taxon>
        <taxon>Peniculida</taxon>
        <taxon>Parameciidae</taxon>
        <taxon>Paramecium</taxon>
    </lineage>
</organism>
<dbReference type="PROSITE" id="PS51419">
    <property type="entry name" value="RAB"/>
    <property type="match status" value="1"/>
</dbReference>
<dbReference type="GO" id="GO:0012505">
    <property type="term" value="C:endomembrane system"/>
    <property type="evidence" value="ECO:0000318"/>
    <property type="project" value="GO_Central"/>
</dbReference>
<dbReference type="InterPro" id="IPR050227">
    <property type="entry name" value="Rab"/>
</dbReference>
<dbReference type="SMART" id="SM00173">
    <property type="entry name" value="RAS"/>
    <property type="match status" value="1"/>
</dbReference>
<name>Q3SD65_PARTE</name>
<dbReference type="PROSITE" id="PS51420">
    <property type="entry name" value="RHO"/>
    <property type="match status" value="1"/>
</dbReference>
<dbReference type="GO" id="GO:0005802">
    <property type="term" value="C:trans-Golgi network"/>
    <property type="evidence" value="ECO:0000318"/>
    <property type="project" value="GO_Central"/>
</dbReference>
<reference evidence="5 6" key="3">
    <citation type="journal article" date="2006" name="Nature">
        <title>Global trends of whole-genome duplications revealed by the ciliate Paramecium tetraurelia.</title>
        <authorList>
            <consortium name="Genoscope"/>
            <person name="Aury J.-M."/>
            <person name="Jaillon O."/>
            <person name="Duret L."/>
            <person name="Noel B."/>
            <person name="Jubin C."/>
            <person name="Porcel B.M."/>
            <person name="Segurens B."/>
            <person name="Daubin V."/>
            <person name="Anthouard V."/>
            <person name="Aiach N."/>
            <person name="Arnaiz O."/>
            <person name="Billaut A."/>
            <person name="Beisson J."/>
            <person name="Blanc I."/>
            <person name="Bouhouche K."/>
            <person name="Camara F."/>
            <person name="Duharcourt S."/>
            <person name="Guigo R."/>
            <person name="Gogendeau D."/>
            <person name="Katinka M."/>
            <person name="Keller A.-M."/>
            <person name="Kissmehl R."/>
            <person name="Klotz C."/>
            <person name="Koll F."/>
            <person name="Le Moue A."/>
            <person name="Lepere C."/>
            <person name="Malinsky S."/>
            <person name="Nowacki M."/>
            <person name="Nowak J.K."/>
            <person name="Plattner H."/>
            <person name="Poulain J."/>
            <person name="Ruiz F."/>
            <person name="Serrano V."/>
            <person name="Zagulski M."/>
            <person name="Dessen P."/>
            <person name="Betermier M."/>
            <person name="Weissenbach J."/>
            <person name="Scarpelli C."/>
            <person name="Schachter V."/>
            <person name="Sperling L."/>
            <person name="Meyer E."/>
            <person name="Cohen J."/>
            <person name="Wincker P."/>
        </authorList>
    </citation>
    <scope>NUCLEOTIDE SEQUENCE [LARGE SCALE GENOMIC DNA]</scope>
    <source>
        <strain evidence="5 6">Stock d4-2</strain>
    </source>
</reference>
<gene>
    <name evidence="4" type="primary">rab_C37</name>
    <name evidence="5" type="ORF">GSPATT00009288001</name>
</gene>
<dbReference type="PANTHER" id="PTHR47977">
    <property type="entry name" value="RAS-RELATED PROTEIN RAB"/>
    <property type="match status" value="1"/>
</dbReference>
<dbReference type="eggNOG" id="KOG0084">
    <property type="taxonomic scope" value="Eukaryota"/>
</dbReference>
<dbReference type="Proteomes" id="UP000000600">
    <property type="component" value="Unassembled WGS sequence"/>
</dbReference>
<evidence type="ECO:0000313" key="6">
    <source>
        <dbReference type="Proteomes" id="UP000000600"/>
    </source>
</evidence>
<dbReference type="KEGG" id="ptm:GSPATT00009288001"/>
<evidence type="ECO:0000256" key="1">
    <source>
        <dbReference type="ARBA" id="ARBA00006270"/>
    </source>
</evidence>
<dbReference type="InterPro" id="IPR001806">
    <property type="entry name" value="Small_GTPase"/>
</dbReference>
<dbReference type="OMA" id="RFGCCSN"/>
<reference evidence="4" key="2">
    <citation type="submission" date="2005-09" db="EMBL/GenBank/DDBJ databases">
        <title>Paramecium tetraurelia small GTP-binding-related protein genes.</title>
        <authorList>
            <person name="Cohen J."/>
        </authorList>
    </citation>
    <scope>NUCLEOTIDE SEQUENCE</scope>
</reference>
<keyword evidence="3" id="KW-0342">GTP-binding</keyword>
<dbReference type="SUPFAM" id="SSF52540">
    <property type="entry name" value="P-loop containing nucleoside triphosphate hydrolases"/>
    <property type="match status" value="1"/>
</dbReference>
<dbReference type="Pfam" id="PF00071">
    <property type="entry name" value="Ras"/>
    <property type="match status" value="1"/>
</dbReference>
<dbReference type="NCBIfam" id="TIGR00231">
    <property type="entry name" value="small_GTP"/>
    <property type="match status" value="1"/>
</dbReference>
<dbReference type="SMART" id="SM00175">
    <property type="entry name" value="RAB"/>
    <property type="match status" value="1"/>
</dbReference>
<dbReference type="CDD" id="cd00154">
    <property type="entry name" value="Rab"/>
    <property type="match status" value="1"/>
</dbReference>
<dbReference type="GO" id="GO:0005525">
    <property type="term" value="F:GTP binding"/>
    <property type="evidence" value="ECO:0007669"/>
    <property type="project" value="UniProtKB-KW"/>
</dbReference>
<dbReference type="FunFam" id="3.40.50.300:FF:001072">
    <property type="entry name" value="Rab family GTPase"/>
    <property type="match status" value="1"/>
</dbReference>
<keyword evidence="6" id="KW-1185">Reference proteome</keyword>
<dbReference type="GO" id="GO:0006886">
    <property type="term" value="P:intracellular protein transport"/>
    <property type="evidence" value="ECO:0000318"/>
    <property type="project" value="GO_Central"/>
</dbReference>
<dbReference type="InterPro" id="IPR027417">
    <property type="entry name" value="P-loop_NTPase"/>
</dbReference>
<dbReference type="GO" id="GO:0042470">
    <property type="term" value="C:melanosome"/>
    <property type="evidence" value="ECO:0000318"/>
    <property type="project" value="GO_Central"/>
</dbReference>
<keyword evidence="2" id="KW-0547">Nucleotide-binding</keyword>
<dbReference type="HOGENOM" id="CLU_041217_10_1_1"/>
<protein>
    <submittedName>
        <fullName evidence="5">Chromosome undetermined scaffold_24, whole genome shotgun sequence</fullName>
    </submittedName>
    <submittedName>
        <fullName evidence="4">Rab_C37 protein</fullName>
    </submittedName>
</protein>
<dbReference type="InParanoid" id="Q3SD65"/>
<dbReference type="STRING" id="5888.Q3SD65"/>
<dbReference type="GO" id="GO:0032438">
    <property type="term" value="P:melanosome organization"/>
    <property type="evidence" value="ECO:0000318"/>
    <property type="project" value="GO_Central"/>
</dbReference>
<reference evidence="4" key="1">
    <citation type="submission" date="2005-01" db="EMBL/GenBank/DDBJ databases">
        <authorList>
            <person name="Genoscope"/>
        </authorList>
    </citation>
    <scope>NUCLEOTIDE SEQUENCE</scope>
</reference>
<dbReference type="SMART" id="SM00176">
    <property type="entry name" value="RAN"/>
    <property type="match status" value="1"/>
</dbReference>
<dbReference type="GeneID" id="5026122"/>
<comment type="similarity">
    <text evidence="1">Belongs to the small GTPase superfamily. Rab family.</text>
</comment>
<accession>Q3SD65</accession>
<dbReference type="GO" id="GO:0003924">
    <property type="term" value="F:GTPase activity"/>
    <property type="evidence" value="ECO:0000318"/>
    <property type="project" value="GO_Central"/>
</dbReference>
<dbReference type="RefSeq" id="XP_001440337.1">
    <property type="nucleotide sequence ID" value="XM_001440300.1"/>
</dbReference>
<reference evidence="5" key="4">
    <citation type="submission" date="2006-03" db="EMBL/GenBank/DDBJ databases">
        <authorList>
            <consortium name="Genoscope"/>
        </authorList>
    </citation>
    <scope>NUCLEOTIDE SEQUENCE</scope>
    <source>
        <strain evidence="5">Stock d4-2</strain>
    </source>
</reference>
<dbReference type="PROSITE" id="PS51421">
    <property type="entry name" value="RAS"/>
    <property type="match status" value="1"/>
</dbReference>
<evidence type="ECO:0000256" key="3">
    <source>
        <dbReference type="ARBA" id="ARBA00023134"/>
    </source>
</evidence>
<dbReference type="EMBL" id="CT868141">
    <property type="protein sequence ID" value="CAK72940.1"/>
    <property type="molecule type" value="Genomic_DNA"/>
</dbReference>
<dbReference type="InterPro" id="IPR005225">
    <property type="entry name" value="Small_GTP-bd"/>
</dbReference>
<dbReference type="Gene3D" id="3.40.50.300">
    <property type="entry name" value="P-loop containing nucleotide triphosphate hydrolases"/>
    <property type="match status" value="1"/>
</dbReference>
<proteinExistence type="inferred from homology"/>
<evidence type="ECO:0000256" key="2">
    <source>
        <dbReference type="ARBA" id="ARBA00022741"/>
    </source>
</evidence>
<dbReference type="AlphaFoldDB" id="Q3SD65"/>
<sequence length="190" mass="21735">MHNFIYINMETETKFKFLLIGHSPVGKSALLFKFCDNEFPEKHNSTIGVDFKTKSLEFNNKAFKLQIWDTSGQEQYMSLLKNYFTGSHGVLIVYDITNRQSFTEISKWIELTKNPNTNVAKILVGNKSDLNGAREVTSEEGQQLANTQGMLFIETSAKEGFNVEHAFLNLIEEAQARLEKQKKAEETQIQ</sequence>
<dbReference type="EMBL" id="CR933394">
    <property type="protein sequence ID" value="CAI44500.1"/>
    <property type="molecule type" value="Genomic_DNA"/>
</dbReference>
<dbReference type="OrthoDB" id="5976022at2759"/>
<evidence type="ECO:0000313" key="5">
    <source>
        <dbReference type="EMBL" id="CAK72940.1"/>
    </source>
</evidence>